<dbReference type="AlphaFoldDB" id="A0A269YP19"/>
<dbReference type="RefSeq" id="WP_095354199.1">
    <property type="nucleotide sequence ID" value="NZ_NCXI01000006.1"/>
</dbReference>
<keyword evidence="1" id="KW-0812">Transmembrane</keyword>
<keyword evidence="1" id="KW-1133">Transmembrane helix</keyword>
<feature type="transmembrane region" description="Helical" evidence="1">
    <location>
        <begin position="36"/>
        <end position="54"/>
    </location>
</feature>
<reference evidence="2 3" key="1">
    <citation type="submission" date="2017-04" db="EMBL/GenBank/DDBJ databases">
        <title>Kefir bacterial isolates.</title>
        <authorList>
            <person name="Kim Y."/>
            <person name="Blasche S."/>
            <person name="Patil K.R."/>
        </authorList>
    </citation>
    <scope>NUCLEOTIDE SEQUENCE [LARGE SCALE GENOMIC DNA]</scope>
    <source>
        <strain evidence="2 3">OG2</strain>
    </source>
</reference>
<accession>A0A269YP19</accession>
<feature type="transmembrane region" description="Helical" evidence="1">
    <location>
        <begin position="6"/>
        <end position="24"/>
    </location>
</feature>
<comment type="caution">
    <text evidence="2">The sequence shown here is derived from an EMBL/GenBank/DDBJ whole genome shotgun (WGS) entry which is preliminary data.</text>
</comment>
<evidence type="ECO:0000256" key="1">
    <source>
        <dbReference type="SAM" id="Phobius"/>
    </source>
</evidence>
<evidence type="ECO:0000313" key="3">
    <source>
        <dbReference type="Proteomes" id="UP000216802"/>
    </source>
</evidence>
<feature type="transmembrane region" description="Helical" evidence="1">
    <location>
        <begin position="79"/>
        <end position="103"/>
    </location>
</feature>
<name>A0A269YP19_9LACO</name>
<sequence length="112" mass="12821">MNKLIYYIRIAFQATIIAGIYMIYCSNPDGTFSLRMSLFLIWLVVSLASQFYLMKFPAFYPVSPAVAREKGEHLAEVNLFLAIGLLIIYDLLGPLVAIAFYLWDRRLTESQS</sequence>
<organism evidence="2 3">
    <name type="scientific">Lentilactobacillus parakefiri</name>
    <dbReference type="NCBI Taxonomy" id="152332"/>
    <lineage>
        <taxon>Bacteria</taxon>
        <taxon>Bacillati</taxon>
        <taxon>Bacillota</taxon>
        <taxon>Bacilli</taxon>
        <taxon>Lactobacillales</taxon>
        <taxon>Lactobacillaceae</taxon>
        <taxon>Lentilactobacillus</taxon>
    </lineage>
</organism>
<dbReference type="EMBL" id="NCXI01000006">
    <property type="protein sequence ID" value="PAK87268.1"/>
    <property type="molecule type" value="Genomic_DNA"/>
</dbReference>
<keyword evidence="1" id="KW-0472">Membrane</keyword>
<dbReference type="Proteomes" id="UP000216802">
    <property type="component" value="Unassembled WGS sequence"/>
</dbReference>
<gene>
    <name evidence="2" type="ORF">B8W98_01610</name>
</gene>
<evidence type="ECO:0000313" key="2">
    <source>
        <dbReference type="EMBL" id="PAK87268.1"/>
    </source>
</evidence>
<proteinExistence type="predicted"/>
<protein>
    <submittedName>
        <fullName evidence="2">Uncharacterized protein</fullName>
    </submittedName>
</protein>